<comment type="caution">
    <text evidence="6">The sequence shown here is derived from an EMBL/GenBank/DDBJ whole genome shotgun (WGS) entry which is preliminary data.</text>
</comment>
<dbReference type="PROSITE" id="PS50071">
    <property type="entry name" value="HOMEOBOX_2"/>
    <property type="match status" value="1"/>
</dbReference>
<name>A0AAV3NPG8_LITER</name>
<dbReference type="SMART" id="SM00389">
    <property type="entry name" value="HOX"/>
    <property type="match status" value="1"/>
</dbReference>
<feature type="compositionally biased region" description="Gly residues" evidence="4">
    <location>
        <begin position="967"/>
        <end position="980"/>
    </location>
</feature>
<feature type="region of interest" description="Disordered" evidence="4">
    <location>
        <begin position="916"/>
        <end position="935"/>
    </location>
</feature>
<sequence>MAIIEGAINKQLVVGTTTTSFGEMLESQRNVFSSQIEQLENIVINQCKLTGVNPLSQEMAAGALSIKIGKRPRDLLNPKAVKYMQELFSIKDAINKREIREISSLFGITATQVREFFTTQKTRVRKFVRLSREKANRSSLSNELLDGGLSSSDPNCSGPVPISTVNPVSMEEGSTSSPQEEIIPGLDEADTYFFKNILNLMRKEDTFSGQVKLMDWVLRVQNPTILNWFLTKGGVMILATWLSEAALEEQTSVIDAVLKVLCHLPLQKAQPVHMSAILQSVNKLRFYRASGLSNKARILLAKWSKIFARSQALKKSNGIKSANDVQDEMLLKQSIDEVMGNETWDSKIGLQDGTLALMCGTSVDSRKFESSQPLKLLTASPDDSNKKLVRGHTERVRRKVQLVEQPGQKMTGRSTQVTKFHNSAQARPLSADDIQKAKLRTHFLQSKHGKSSSSPNDSPQLLPESSNKCTSSGVSVHTSPCHKAKEQNKGAEEQSTSVDVFLSTKDDDKQEVLKLDLVEPPPKKCKRIQIPWKQPREVCMHASWKVSNGENSKEVEIQKNRIRREREVIYKTAPEIPHNPREPWDREMDYDDSLTPEIPTEQLPDDGAEAEVLCEAEETEIPSASTSAQNGNGSLPDLELLAVLLKNPELVFALTSGQAGNFSNEETVKLLDLIKANGPMLGNLSGLGQQAEEKAEVSLPSPTPSCDPVTTGWKNPFSQQNMKANGGRFDMMQHQTSASAPMRSAILASQQMQAIQVPQVPMIQPSMIPSLLRANTVVTSSLDTRLSGSELLNMKNASASNIALSNVMRGAQLGRQPSPPIMSALTSNDVMPSLRVHERPSSTFRPNSPTPPQPQGQLQPSPYVPEAPHSSSWRERQGSNAASYYQGNLNPHIHYSENVGGPMLVPRQDEAWNRARERPGYESWSPDNSPTRSQEYLPQRDHMGARGNLSQHYRPERSLQRNFGCPPGAGYGDPSRGGGSRRWNDRRR</sequence>
<evidence type="ECO:0000256" key="2">
    <source>
        <dbReference type="ARBA" id="ARBA00023125"/>
    </source>
</evidence>
<dbReference type="Proteomes" id="UP001454036">
    <property type="component" value="Unassembled WGS sequence"/>
</dbReference>
<feature type="compositionally biased region" description="Basic and acidic residues" evidence="4">
    <location>
        <begin position="483"/>
        <end position="492"/>
    </location>
</feature>
<evidence type="ECO:0000256" key="1">
    <source>
        <dbReference type="ARBA" id="ARBA00004123"/>
    </source>
</evidence>
<organism evidence="6 7">
    <name type="scientific">Lithospermum erythrorhizon</name>
    <name type="common">Purple gromwell</name>
    <name type="synonym">Lithospermum officinale var. erythrorhizon</name>
    <dbReference type="NCBI Taxonomy" id="34254"/>
    <lineage>
        <taxon>Eukaryota</taxon>
        <taxon>Viridiplantae</taxon>
        <taxon>Streptophyta</taxon>
        <taxon>Embryophyta</taxon>
        <taxon>Tracheophyta</taxon>
        <taxon>Spermatophyta</taxon>
        <taxon>Magnoliopsida</taxon>
        <taxon>eudicotyledons</taxon>
        <taxon>Gunneridae</taxon>
        <taxon>Pentapetalae</taxon>
        <taxon>asterids</taxon>
        <taxon>lamiids</taxon>
        <taxon>Boraginales</taxon>
        <taxon>Boraginaceae</taxon>
        <taxon>Boraginoideae</taxon>
        <taxon>Lithospermeae</taxon>
        <taxon>Lithospermum</taxon>
    </lineage>
</organism>
<feature type="compositionally biased region" description="Basic and acidic residues" evidence="4">
    <location>
        <begin position="383"/>
        <end position="394"/>
    </location>
</feature>
<evidence type="ECO:0000256" key="4">
    <source>
        <dbReference type="SAM" id="MobiDB-lite"/>
    </source>
</evidence>
<accession>A0AAV3NPG8</accession>
<keyword evidence="2 3" id="KW-0238">DNA-binding</keyword>
<proteinExistence type="predicted"/>
<dbReference type="SUPFAM" id="SSF46689">
    <property type="entry name" value="Homeodomain-like"/>
    <property type="match status" value="1"/>
</dbReference>
<dbReference type="GO" id="GO:0005634">
    <property type="term" value="C:nucleus"/>
    <property type="evidence" value="ECO:0007669"/>
    <property type="project" value="UniProtKB-SubCell"/>
</dbReference>
<feature type="region of interest" description="Disordered" evidence="4">
    <location>
        <begin position="444"/>
        <end position="497"/>
    </location>
</feature>
<dbReference type="GO" id="GO:0010228">
    <property type="term" value="P:vegetative to reproductive phase transition of meristem"/>
    <property type="evidence" value="ECO:0007669"/>
    <property type="project" value="TreeGrafter"/>
</dbReference>
<feature type="domain" description="Homeobox" evidence="5">
    <location>
        <begin position="67"/>
        <end position="127"/>
    </location>
</feature>
<feature type="region of interest" description="Disordered" evidence="4">
    <location>
        <begin position="376"/>
        <end position="395"/>
    </location>
</feature>
<feature type="region of interest" description="Disordered" evidence="4">
    <location>
        <begin position="405"/>
        <end position="430"/>
    </location>
</feature>
<feature type="compositionally biased region" description="Polar residues" evidence="4">
    <location>
        <begin position="451"/>
        <end position="478"/>
    </location>
</feature>
<feature type="region of interest" description="Disordered" evidence="4">
    <location>
        <begin position="838"/>
        <end position="878"/>
    </location>
</feature>
<dbReference type="PANTHER" id="PTHR33400:SF6">
    <property type="entry name" value="HOMEOBOX PROTEIN LUMINIDEPENDENS"/>
    <property type="match status" value="1"/>
</dbReference>
<feature type="compositionally biased region" description="Polar residues" evidence="4">
    <location>
        <begin position="163"/>
        <end position="179"/>
    </location>
</feature>
<feature type="region of interest" description="Disordered" evidence="4">
    <location>
        <begin position="940"/>
        <end position="988"/>
    </location>
</feature>
<dbReference type="InterPro" id="IPR001356">
    <property type="entry name" value="HD"/>
</dbReference>
<feature type="region of interest" description="Disordered" evidence="4">
    <location>
        <begin position="148"/>
        <end position="181"/>
    </location>
</feature>
<dbReference type="AlphaFoldDB" id="A0AAV3NPG8"/>
<evidence type="ECO:0000313" key="7">
    <source>
        <dbReference type="Proteomes" id="UP001454036"/>
    </source>
</evidence>
<evidence type="ECO:0000256" key="3">
    <source>
        <dbReference type="PROSITE-ProRule" id="PRU00108"/>
    </source>
</evidence>
<keyword evidence="7" id="KW-1185">Reference proteome</keyword>
<comment type="subcellular location">
    <subcellularLocation>
        <location evidence="1 3">Nucleus</location>
    </subcellularLocation>
</comment>
<feature type="compositionally biased region" description="Polar residues" evidence="4">
    <location>
        <begin position="925"/>
        <end position="935"/>
    </location>
</feature>
<keyword evidence="3" id="KW-0539">Nucleus</keyword>
<feature type="DNA-binding region" description="Homeobox" evidence="3">
    <location>
        <begin position="69"/>
        <end position="128"/>
    </location>
</feature>
<evidence type="ECO:0000259" key="5">
    <source>
        <dbReference type="PROSITE" id="PS50071"/>
    </source>
</evidence>
<gene>
    <name evidence="6" type="ORF">LIER_02425</name>
</gene>
<dbReference type="GO" id="GO:0003677">
    <property type="term" value="F:DNA binding"/>
    <property type="evidence" value="ECO:0007669"/>
    <property type="project" value="UniProtKB-UniRule"/>
</dbReference>
<reference evidence="6 7" key="1">
    <citation type="submission" date="2024-01" db="EMBL/GenBank/DDBJ databases">
        <title>The complete chloroplast genome sequence of Lithospermum erythrorhizon: insights into the phylogenetic relationship among Boraginaceae species and the maternal lineages of purple gromwells.</title>
        <authorList>
            <person name="Okada T."/>
            <person name="Watanabe K."/>
        </authorList>
    </citation>
    <scope>NUCLEOTIDE SEQUENCE [LARGE SCALE GENOMIC DNA]</scope>
</reference>
<evidence type="ECO:0000313" key="6">
    <source>
        <dbReference type="EMBL" id="GAA0141235.1"/>
    </source>
</evidence>
<protein>
    <recommendedName>
        <fullName evidence="5">Homeobox domain-containing protein</fullName>
    </recommendedName>
</protein>
<dbReference type="PANTHER" id="PTHR33400">
    <property type="entry name" value="ZINC FINGER CCCH DOMAIN-CONTAINING PROTEIN 6-RELATED"/>
    <property type="match status" value="1"/>
</dbReference>
<dbReference type="EMBL" id="BAABME010000260">
    <property type="protein sequence ID" value="GAA0141235.1"/>
    <property type="molecule type" value="Genomic_DNA"/>
</dbReference>
<feature type="compositionally biased region" description="Polar residues" evidence="4">
    <location>
        <begin position="411"/>
        <end position="425"/>
    </location>
</feature>
<keyword evidence="3" id="KW-0371">Homeobox</keyword>
<dbReference type="InterPro" id="IPR009057">
    <property type="entry name" value="Homeodomain-like_sf"/>
</dbReference>